<organism evidence="2 3">
    <name type="scientific">Hyaloscypha variabilis (strain UAMH 11265 / GT02V1 / F)</name>
    <name type="common">Meliniomyces variabilis</name>
    <dbReference type="NCBI Taxonomy" id="1149755"/>
    <lineage>
        <taxon>Eukaryota</taxon>
        <taxon>Fungi</taxon>
        <taxon>Dikarya</taxon>
        <taxon>Ascomycota</taxon>
        <taxon>Pezizomycotina</taxon>
        <taxon>Leotiomycetes</taxon>
        <taxon>Helotiales</taxon>
        <taxon>Hyaloscyphaceae</taxon>
        <taxon>Hyaloscypha</taxon>
        <taxon>Hyaloscypha variabilis</taxon>
    </lineage>
</organism>
<keyword evidence="3" id="KW-1185">Reference proteome</keyword>
<proteinExistence type="predicted"/>
<gene>
    <name evidence="2" type="ORF">L207DRAFT_177413</name>
</gene>
<accession>A0A2J6R2I2</accession>
<name>A0A2J6R2I2_HYAVF</name>
<dbReference type="Proteomes" id="UP000235786">
    <property type="component" value="Unassembled WGS sequence"/>
</dbReference>
<evidence type="ECO:0000256" key="1">
    <source>
        <dbReference type="SAM" id="MobiDB-lite"/>
    </source>
</evidence>
<dbReference type="AlphaFoldDB" id="A0A2J6R2I2"/>
<sequence length="120" mass="12927">MSPMLPITTTTVHHHRPSTSEVPTPAQTSRSAIRRLATSRIATRTACALSITKTFRSGMDPHRCATIPMPRLTAMVGCATSTMTAAWAVAHPTHPPTFRSGTDGFDMMNLGVEGCCYLLI</sequence>
<evidence type="ECO:0000313" key="2">
    <source>
        <dbReference type="EMBL" id="PMD32689.1"/>
    </source>
</evidence>
<feature type="region of interest" description="Disordered" evidence="1">
    <location>
        <begin position="1"/>
        <end position="26"/>
    </location>
</feature>
<dbReference type="EMBL" id="KZ613958">
    <property type="protein sequence ID" value="PMD32689.1"/>
    <property type="molecule type" value="Genomic_DNA"/>
</dbReference>
<protein>
    <submittedName>
        <fullName evidence="2">Uncharacterized protein</fullName>
    </submittedName>
</protein>
<reference evidence="2 3" key="1">
    <citation type="submission" date="2016-04" db="EMBL/GenBank/DDBJ databases">
        <title>A degradative enzymes factory behind the ericoid mycorrhizal symbiosis.</title>
        <authorList>
            <consortium name="DOE Joint Genome Institute"/>
            <person name="Martino E."/>
            <person name="Morin E."/>
            <person name="Grelet G."/>
            <person name="Kuo A."/>
            <person name="Kohler A."/>
            <person name="Daghino S."/>
            <person name="Barry K."/>
            <person name="Choi C."/>
            <person name="Cichocki N."/>
            <person name="Clum A."/>
            <person name="Copeland A."/>
            <person name="Hainaut M."/>
            <person name="Haridas S."/>
            <person name="Labutti K."/>
            <person name="Lindquist E."/>
            <person name="Lipzen A."/>
            <person name="Khouja H.-R."/>
            <person name="Murat C."/>
            <person name="Ohm R."/>
            <person name="Olson A."/>
            <person name="Spatafora J."/>
            <person name="Veneault-Fourrey C."/>
            <person name="Henrissat B."/>
            <person name="Grigoriev I."/>
            <person name="Martin F."/>
            <person name="Perotto S."/>
        </authorList>
    </citation>
    <scope>NUCLEOTIDE SEQUENCE [LARGE SCALE GENOMIC DNA]</scope>
    <source>
        <strain evidence="2 3">F</strain>
    </source>
</reference>
<evidence type="ECO:0000313" key="3">
    <source>
        <dbReference type="Proteomes" id="UP000235786"/>
    </source>
</evidence>